<dbReference type="PROSITE" id="PS50088">
    <property type="entry name" value="ANK_REPEAT"/>
    <property type="match status" value="4"/>
</dbReference>
<evidence type="ECO:0000256" key="2">
    <source>
        <dbReference type="ARBA" id="ARBA00023043"/>
    </source>
</evidence>
<feature type="repeat" description="ANK" evidence="3">
    <location>
        <begin position="179"/>
        <end position="211"/>
    </location>
</feature>
<comment type="caution">
    <text evidence="4">The sequence shown here is derived from an EMBL/GenBank/DDBJ whole genome shotgun (WGS) entry which is preliminary data.</text>
</comment>
<dbReference type="Gene3D" id="1.25.40.20">
    <property type="entry name" value="Ankyrin repeat-containing domain"/>
    <property type="match status" value="2"/>
</dbReference>
<dbReference type="PANTHER" id="PTHR24171">
    <property type="entry name" value="ANKYRIN REPEAT DOMAIN-CONTAINING PROTEIN 39-RELATED"/>
    <property type="match status" value="1"/>
</dbReference>
<feature type="repeat" description="ANK" evidence="3">
    <location>
        <begin position="309"/>
        <end position="349"/>
    </location>
</feature>
<dbReference type="Pfam" id="PF00023">
    <property type="entry name" value="Ank"/>
    <property type="match status" value="1"/>
</dbReference>
<keyword evidence="2 3" id="KW-0040">ANK repeat</keyword>
<dbReference type="InterPro" id="IPR036047">
    <property type="entry name" value="F-box-like_dom_sf"/>
</dbReference>
<dbReference type="PROSITE" id="PS50297">
    <property type="entry name" value="ANK_REP_REGION"/>
    <property type="match status" value="2"/>
</dbReference>
<dbReference type="InterPro" id="IPR036770">
    <property type="entry name" value="Ankyrin_rpt-contain_sf"/>
</dbReference>
<feature type="repeat" description="ANK" evidence="3">
    <location>
        <begin position="276"/>
        <end position="308"/>
    </location>
</feature>
<name>A0ABR4J2V0_9EURO</name>
<dbReference type="SUPFAM" id="SSF48403">
    <property type="entry name" value="Ankyrin repeat"/>
    <property type="match status" value="1"/>
</dbReference>
<dbReference type="CDD" id="cd09917">
    <property type="entry name" value="F-box_SF"/>
    <property type="match status" value="1"/>
</dbReference>
<dbReference type="SUPFAM" id="SSF81383">
    <property type="entry name" value="F-box domain"/>
    <property type="match status" value="1"/>
</dbReference>
<dbReference type="PRINTS" id="PR01415">
    <property type="entry name" value="ANKYRIN"/>
</dbReference>
<protein>
    <submittedName>
        <fullName evidence="4">Ankyrin repeat-containing domain protein</fullName>
    </submittedName>
</protein>
<keyword evidence="5" id="KW-1185">Reference proteome</keyword>
<dbReference type="Pfam" id="PF12796">
    <property type="entry name" value="Ank_2"/>
    <property type="match status" value="2"/>
</dbReference>
<dbReference type="PANTHER" id="PTHR24171:SF9">
    <property type="entry name" value="ANKYRIN REPEAT DOMAIN-CONTAINING PROTEIN 39"/>
    <property type="match status" value="1"/>
</dbReference>
<dbReference type="EMBL" id="JBFXLS010000002">
    <property type="protein sequence ID" value="KAL2834370.1"/>
    <property type="molecule type" value="Genomic_DNA"/>
</dbReference>
<sequence length="382" mass="42139">MKKLQRLTRWWSKPPPEFPIWTLPLEILFIIAESLPLEDVARLTQTSHFFAHALEPYLYAHAATHLLARKPRMILDWAAEKDRLSVLEKIRTYGKHTGDRLTVIPLKCKTRALSLAAKQGHTAAAELLLNMGAEINQAVPIEDSYHFTALHRAARRGHIGTATFLLDNGADLNIHGTPSESAVLEYAARWGQTEMVLLLLSRGADIKTPSLLANAVFSENIDLVRTLLNRGGEINGSWHCRLSAIHWAMPYSKPNIPMLKLLLERGIDPDIGDFDRDNTALHWAAGEGDVEVVKLLLEHGADVNIADNLGHRPLHCVAERTDGGGRERQKERVLQMLLDAGADVLATDDEGNSALDFAESAGWPEMTNLLVIAANGVEGNGA</sequence>
<proteinExistence type="predicted"/>
<dbReference type="InterPro" id="IPR002110">
    <property type="entry name" value="Ankyrin_rpt"/>
</dbReference>
<dbReference type="Proteomes" id="UP001610335">
    <property type="component" value="Unassembled WGS sequence"/>
</dbReference>
<evidence type="ECO:0000313" key="4">
    <source>
        <dbReference type="EMBL" id="KAL2834370.1"/>
    </source>
</evidence>
<dbReference type="SMART" id="SM00248">
    <property type="entry name" value="ANK"/>
    <property type="match status" value="7"/>
</dbReference>
<accession>A0ABR4J2V0</accession>
<feature type="repeat" description="ANK" evidence="3">
    <location>
        <begin position="145"/>
        <end position="177"/>
    </location>
</feature>
<keyword evidence="1" id="KW-0677">Repeat</keyword>
<evidence type="ECO:0000256" key="3">
    <source>
        <dbReference type="PROSITE-ProRule" id="PRU00023"/>
    </source>
</evidence>
<reference evidence="4 5" key="1">
    <citation type="submission" date="2024-07" db="EMBL/GenBank/DDBJ databases">
        <title>Section-level genome sequencing and comparative genomics of Aspergillus sections Usti and Cavernicolus.</title>
        <authorList>
            <consortium name="Lawrence Berkeley National Laboratory"/>
            <person name="Nybo J.L."/>
            <person name="Vesth T.C."/>
            <person name="Theobald S."/>
            <person name="Frisvad J.C."/>
            <person name="Larsen T.O."/>
            <person name="Kjaerboelling I."/>
            <person name="Rothschild-Mancinelli K."/>
            <person name="Lyhne E.K."/>
            <person name="Kogle M.E."/>
            <person name="Barry K."/>
            <person name="Clum A."/>
            <person name="Na H."/>
            <person name="Ledsgaard L."/>
            <person name="Lin J."/>
            <person name="Lipzen A."/>
            <person name="Kuo A."/>
            <person name="Riley R."/>
            <person name="Mondo S."/>
            <person name="LaButti K."/>
            <person name="Haridas S."/>
            <person name="Pangalinan J."/>
            <person name="Salamov A.A."/>
            <person name="Simmons B.A."/>
            <person name="Magnuson J.K."/>
            <person name="Chen J."/>
            <person name="Drula E."/>
            <person name="Henrissat B."/>
            <person name="Wiebenga A."/>
            <person name="Lubbers R.J."/>
            <person name="Gomes A.C."/>
            <person name="Makela M.R."/>
            <person name="Stajich J."/>
            <person name="Grigoriev I.V."/>
            <person name="Mortensen U.H."/>
            <person name="De vries R.P."/>
            <person name="Baker S.E."/>
            <person name="Andersen M.R."/>
        </authorList>
    </citation>
    <scope>NUCLEOTIDE SEQUENCE [LARGE SCALE GENOMIC DNA]</scope>
    <source>
        <strain evidence="4 5">CBS 600.67</strain>
    </source>
</reference>
<evidence type="ECO:0000256" key="1">
    <source>
        <dbReference type="ARBA" id="ARBA00022737"/>
    </source>
</evidence>
<gene>
    <name evidence="4" type="ORF">BDW59DRAFT_156303</name>
</gene>
<evidence type="ECO:0000313" key="5">
    <source>
        <dbReference type="Proteomes" id="UP001610335"/>
    </source>
</evidence>
<organism evidence="4 5">
    <name type="scientific">Aspergillus cavernicola</name>
    <dbReference type="NCBI Taxonomy" id="176166"/>
    <lineage>
        <taxon>Eukaryota</taxon>
        <taxon>Fungi</taxon>
        <taxon>Dikarya</taxon>
        <taxon>Ascomycota</taxon>
        <taxon>Pezizomycotina</taxon>
        <taxon>Eurotiomycetes</taxon>
        <taxon>Eurotiomycetidae</taxon>
        <taxon>Eurotiales</taxon>
        <taxon>Aspergillaceae</taxon>
        <taxon>Aspergillus</taxon>
        <taxon>Aspergillus subgen. Nidulantes</taxon>
    </lineage>
</organism>